<name>A0A402DBY2_MICAE</name>
<comment type="caution">
    <text evidence="1">The sequence shown here is derived from an EMBL/GenBank/DDBJ whole genome shotgun (WGS) entry which is preliminary data.</text>
</comment>
<sequence length="38" mass="4521">MFIQECLSEYPNFEQFVWDLETRGVSDIDIPVLIFVAR</sequence>
<evidence type="ECO:0000313" key="2">
    <source>
        <dbReference type="Proteomes" id="UP000289660"/>
    </source>
</evidence>
<accession>A0A402DBY2</accession>
<organism evidence="1 2">
    <name type="scientific">Microcystis aeruginosa NIES-4285</name>
    <dbReference type="NCBI Taxonomy" id="2497681"/>
    <lineage>
        <taxon>Bacteria</taxon>
        <taxon>Bacillati</taxon>
        <taxon>Cyanobacteriota</taxon>
        <taxon>Cyanophyceae</taxon>
        <taxon>Oscillatoriophycideae</taxon>
        <taxon>Chroococcales</taxon>
        <taxon>Microcystaceae</taxon>
        <taxon>Microcystis</taxon>
    </lineage>
</organism>
<evidence type="ECO:0000313" key="1">
    <source>
        <dbReference type="EMBL" id="GCE59678.1"/>
    </source>
</evidence>
<dbReference type="EMBL" id="BIFY01000019">
    <property type="protein sequence ID" value="GCE59678.1"/>
    <property type="molecule type" value="Genomic_DNA"/>
</dbReference>
<proteinExistence type="predicted"/>
<reference evidence="2" key="1">
    <citation type="submission" date="2018-12" db="EMBL/GenBank/DDBJ databases">
        <title>Genome sequence of Microcystis aeruginosa NIES-4285.</title>
        <authorList>
            <person name="Tanabe Y."/>
        </authorList>
    </citation>
    <scope>NUCLEOTIDE SEQUENCE [LARGE SCALE GENOMIC DNA]</scope>
    <source>
        <strain evidence="2">NIES-4285</strain>
    </source>
</reference>
<gene>
    <name evidence="1" type="ORF">MiAbB_01597</name>
</gene>
<dbReference type="AlphaFoldDB" id="A0A402DBY2"/>
<dbReference type="Proteomes" id="UP000289660">
    <property type="component" value="Unassembled WGS sequence"/>
</dbReference>
<protein>
    <submittedName>
        <fullName evidence="1">Uncharacterized protein</fullName>
    </submittedName>
</protein>